<dbReference type="EMBL" id="JAACJN010000048">
    <property type="protein sequence ID" value="KAF5383337.1"/>
    <property type="molecule type" value="Genomic_DNA"/>
</dbReference>
<gene>
    <name evidence="3" type="ORF">D9757_008412</name>
    <name evidence="2" type="ORF">D9757_013335</name>
</gene>
<dbReference type="Proteomes" id="UP000518752">
    <property type="component" value="Unassembled WGS sequence"/>
</dbReference>
<dbReference type="AlphaFoldDB" id="A0A8H5HHA1"/>
<proteinExistence type="predicted"/>
<evidence type="ECO:0000313" key="3">
    <source>
        <dbReference type="EMBL" id="KAF5383337.1"/>
    </source>
</evidence>
<comment type="caution">
    <text evidence="3">The sequence shown here is derived from an EMBL/GenBank/DDBJ whole genome shotgun (WGS) entry which is preliminary data.</text>
</comment>
<dbReference type="EMBL" id="JAACJN010000239">
    <property type="protein sequence ID" value="KAF5357425.1"/>
    <property type="molecule type" value="Genomic_DNA"/>
</dbReference>
<dbReference type="OrthoDB" id="3099018at2759"/>
<feature type="signal peptide" evidence="1">
    <location>
        <begin position="1"/>
        <end position="19"/>
    </location>
</feature>
<evidence type="ECO:0000313" key="2">
    <source>
        <dbReference type="EMBL" id="KAF5357425.1"/>
    </source>
</evidence>
<evidence type="ECO:0000256" key="1">
    <source>
        <dbReference type="SAM" id="SignalP"/>
    </source>
</evidence>
<organism evidence="3 4">
    <name type="scientific">Collybiopsis confluens</name>
    <dbReference type="NCBI Taxonomy" id="2823264"/>
    <lineage>
        <taxon>Eukaryota</taxon>
        <taxon>Fungi</taxon>
        <taxon>Dikarya</taxon>
        <taxon>Basidiomycota</taxon>
        <taxon>Agaricomycotina</taxon>
        <taxon>Agaricomycetes</taxon>
        <taxon>Agaricomycetidae</taxon>
        <taxon>Agaricales</taxon>
        <taxon>Marasmiineae</taxon>
        <taxon>Omphalotaceae</taxon>
        <taxon>Collybiopsis</taxon>
    </lineage>
</organism>
<accession>A0A8H5HHA1</accession>
<sequence length="145" mass="15486">MKLFTVFIDFITAFTTTTTESTLPGEALIVAPGPSRGNFSASYLNRACSVRSRQQAHYYPPGSTSQKSLNFGGYGSAGDNTLTNWLSAGIPDGSAINPILDVSFAGDVDINYWYTVDSSTTCRLNYVCEGNLIGGIKYGPISVTC</sequence>
<keyword evidence="4" id="KW-1185">Reference proteome</keyword>
<name>A0A8H5HHA1_9AGAR</name>
<evidence type="ECO:0000313" key="4">
    <source>
        <dbReference type="Proteomes" id="UP000518752"/>
    </source>
</evidence>
<keyword evidence="1" id="KW-0732">Signal</keyword>
<feature type="chain" id="PRO_5036430914" evidence="1">
    <location>
        <begin position="20"/>
        <end position="145"/>
    </location>
</feature>
<reference evidence="3 4" key="1">
    <citation type="journal article" date="2020" name="ISME J.">
        <title>Uncovering the hidden diversity of litter-decomposition mechanisms in mushroom-forming fungi.</title>
        <authorList>
            <person name="Floudas D."/>
            <person name="Bentzer J."/>
            <person name="Ahren D."/>
            <person name="Johansson T."/>
            <person name="Persson P."/>
            <person name="Tunlid A."/>
        </authorList>
    </citation>
    <scope>NUCLEOTIDE SEQUENCE [LARGE SCALE GENOMIC DNA]</scope>
    <source>
        <strain evidence="3 4">CBS 406.79</strain>
    </source>
</reference>
<protein>
    <submittedName>
        <fullName evidence="3">Uncharacterized protein</fullName>
    </submittedName>
</protein>